<dbReference type="PROSITE" id="PS51375">
    <property type="entry name" value="PPR"/>
    <property type="match status" value="5"/>
</dbReference>
<feature type="repeat" description="PPR" evidence="2">
    <location>
        <begin position="554"/>
        <end position="588"/>
    </location>
</feature>
<dbReference type="NCBIfam" id="TIGR00756">
    <property type="entry name" value="PPR"/>
    <property type="match status" value="6"/>
</dbReference>
<dbReference type="AlphaFoldDB" id="A0AAQ3JP57"/>
<dbReference type="Pfam" id="PF14432">
    <property type="entry name" value="DYW_deaminase"/>
    <property type="match status" value="1"/>
</dbReference>
<dbReference type="FunFam" id="1.25.40.10:FF:000031">
    <property type="entry name" value="Pentatricopeptide repeat-containing protein mitochondrial"/>
    <property type="match status" value="1"/>
</dbReference>
<feature type="repeat" description="PPR" evidence="2">
    <location>
        <begin position="213"/>
        <end position="247"/>
    </location>
</feature>
<feature type="domain" description="DYW" evidence="3">
    <location>
        <begin position="632"/>
        <end position="723"/>
    </location>
</feature>
<dbReference type="InterPro" id="IPR032867">
    <property type="entry name" value="DYW_dom"/>
</dbReference>
<dbReference type="PANTHER" id="PTHR47926">
    <property type="entry name" value="PENTATRICOPEPTIDE REPEAT-CONTAINING PROTEIN"/>
    <property type="match status" value="1"/>
</dbReference>
<evidence type="ECO:0000256" key="1">
    <source>
        <dbReference type="ARBA" id="ARBA00022737"/>
    </source>
</evidence>
<dbReference type="Pfam" id="PF01535">
    <property type="entry name" value="PPR"/>
    <property type="match status" value="4"/>
</dbReference>
<dbReference type="Proteomes" id="UP001327560">
    <property type="component" value="Chromosome 1"/>
</dbReference>
<evidence type="ECO:0000313" key="4">
    <source>
        <dbReference type="EMBL" id="WOK92255.1"/>
    </source>
</evidence>
<dbReference type="InterPro" id="IPR002885">
    <property type="entry name" value="PPR_rpt"/>
</dbReference>
<dbReference type="Pfam" id="PF13041">
    <property type="entry name" value="PPR_2"/>
    <property type="match status" value="2"/>
</dbReference>
<dbReference type="FunFam" id="1.25.40.10:FF:000442">
    <property type="entry name" value="Pentatricopeptide repeat-containing protein At3g49710"/>
    <property type="match status" value="1"/>
</dbReference>
<dbReference type="GO" id="GO:0008270">
    <property type="term" value="F:zinc ion binding"/>
    <property type="evidence" value="ECO:0007669"/>
    <property type="project" value="InterPro"/>
</dbReference>
<feature type="repeat" description="PPR" evidence="2">
    <location>
        <begin position="417"/>
        <end position="451"/>
    </location>
</feature>
<dbReference type="EMBL" id="CP136890">
    <property type="protein sequence ID" value="WOK92255.1"/>
    <property type="molecule type" value="Genomic_DNA"/>
</dbReference>
<dbReference type="PANTHER" id="PTHR47926:SF505">
    <property type="entry name" value="PENTATRICOPEPTIDE REPEAT (PPR) SUPERFAMILY PROTEIN"/>
    <property type="match status" value="1"/>
</dbReference>
<reference evidence="4 5" key="1">
    <citation type="submission" date="2023-10" db="EMBL/GenBank/DDBJ databases">
        <title>Chromosome-scale genome assembly provides insights into flower coloration mechanisms of Canna indica.</title>
        <authorList>
            <person name="Li C."/>
        </authorList>
    </citation>
    <scope>NUCLEOTIDE SEQUENCE [LARGE SCALE GENOMIC DNA]</scope>
    <source>
        <tissue evidence="4">Flower</tissue>
    </source>
</reference>
<evidence type="ECO:0000256" key="2">
    <source>
        <dbReference type="PROSITE-ProRule" id="PRU00708"/>
    </source>
</evidence>
<sequence>MKPAAFLSTHCFQLQAATLRFRDLLKSCISRRDLALGRALHALFIKSHVPPSTYLANHFVLLYSHCGQLALAHQSFEEIPHLNVFSHNALLAAYARLSHPDAVRRLFFRIPSPDLVSYNTLLSAFAAGNGAYSVDAVHLFSNMRRLGSDSDGFTLSSVISSVVDDVEQLHSLAIVSGLDSYVSVNNSLISSYSKGGFLVEAERVFNGMVCPRDAVSWNCMIVAYGQHRRGLKALNLFQEMVRKGFDVDMFTLASVLTAFTAVKDLAGGAQFHAQMIKTGFERSSHVGSGLIDLYSKGGRILDARKIFEELDDPDLVVWNTMISGYSLNDEFSEEGLECFRSMQRAGFIPDDCSFVCAISSCSNLSCPSQGKQMHGLTIKTEFPSNQISVENALISMYSKCGNLRDARLLFERMPKRNTVSFNTMIAAYAQHGLGLEAIDLFQEMLESGNEPTSITFISVLSACAHTGRVDEGWKHFNSMKHKYDIEPGEEHYSCIIDLLARAGKFEEAKKLIKTMPCDPGLIGWATLLSACRTHGNLELGAMAAEKLLQLEPGNATAYVMLSNMYASKGRWDEFATVRKLMRSRGIRKKPGCSWIELDKKIHVFVADDATHPRIKEICQYLEEIPKKMELAGYAPDTRWVRPRDSITGEMRVGYHSEKLAVAFGLISTAEGLPILVVKNLRICGDCHNAIKFISAMTRREITVRDAHRFHCFSDGSCSCGDFW</sequence>
<keyword evidence="1" id="KW-0677">Repeat</keyword>
<dbReference type="InterPro" id="IPR046960">
    <property type="entry name" value="PPR_At4g14850-like_plant"/>
</dbReference>
<dbReference type="SUPFAM" id="SSF48452">
    <property type="entry name" value="TPR-like"/>
    <property type="match status" value="1"/>
</dbReference>
<gene>
    <name evidence="4" type="ORF">Cni_G00946</name>
</gene>
<feature type="repeat" description="PPR" evidence="2">
    <location>
        <begin position="314"/>
        <end position="349"/>
    </location>
</feature>
<dbReference type="InterPro" id="IPR046848">
    <property type="entry name" value="E_motif"/>
</dbReference>
<dbReference type="FunFam" id="1.25.40.10:FF:000351">
    <property type="entry name" value="Pentatricopeptide repeat-containing protein"/>
    <property type="match status" value="1"/>
</dbReference>
<dbReference type="Pfam" id="PF20431">
    <property type="entry name" value="E_motif"/>
    <property type="match status" value="1"/>
</dbReference>
<protein>
    <recommendedName>
        <fullName evidence="3">DYW domain-containing protein</fullName>
    </recommendedName>
</protein>
<organism evidence="4 5">
    <name type="scientific">Canna indica</name>
    <name type="common">Indian-shot</name>
    <dbReference type="NCBI Taxonomy" id="4628"/>
    <lineage>
        <taxon>Eukaryota</taxon>
        <taxon>Viridiplantae</taxon>
        <taxon>Streptophyta</taxon>
        <taxon>Embryophyta</taxon>
        <taxon>Tracheophyta</taxon>
        <taxon>Spermatophyta</taxon>
        <taxon>Magnoliopsida</taxon>
        <taxon>Liliopsida</taxon>
        <taxon>Zingiberales</taxon>
        <taxon>Cannaceae</taxon>
        <taxon>Canna</taxon>
    </lineage>
</organism>
<evidence type="ECO:0000313" key="5">
    <source>
        <dbReference type="Proteomes" id="UP001327560"/>
    </source>
</evidence>
<evidence type="ECO:0000259" key="3">
    <source>
        <dbReference type="Pfam" id="PF14432"/>
    </source>
</evidence>
<dbReference type="FunFam" id="1.25.40.10:FF:000396">
    <property type="entry name" value="Pentatricopeptide repeat-containing protein At2g36730"/>
    <property type="match status" value="1"/>
</dbReference>
<dbReference type="GO" id="GO:0003723">
    <property type="term" value="F:RNA binding"/>
    <property type="evidence" value="ECO:0007669"/>
    <property type="project" value="InterPro"/>
</dbReference>
<dbReference type="Gene3D" id="1.25.40.10">
    <property type="entry name" value="Tetratricopeptide repeat domain"/>
    <property type="match status" value="4"/>
</dbReference>
<proteinExistence type="predicted"/>
<name>A0AAQ3JP57_9LILI</name>
<feature type="repeat" description="PPR" evidence="2">
    <location>
        <begin position="114"/>
        <end position="150"/>
    </location>
</feature>
<keyword evidence="5" id="KW-1185">Reference proteome</keyword>
<accession>A0AAQ3JP57</accession>
<dbReference type="GO" id="GO:0009451">
    <property type="term" value="P:RNA modification"/>
    <property type="evidence" value="ECO:0007669"/>
    <property type="project" value="InterPro"/>
</dbReference>
<dbReference type="FunFam" id="1.25.40.10:FF:000366">
    <property type="entry name" value="Pentatricopeptide (PPR) repeat-containing protein"/>
    <property type="match status" value="1"/>
</dbReference>
<dbReference type="InterPro" id="IPR011990">
    <property type="entry name" value="TPR-like_helical_dom_sf"/>
</dbReference>